<organism evidence="1">
    <name type="scientific">Rhipicephalus zambeziensis</name>
    <dbReference type="NCBI Taxonomy" id="60191"/>
    <lineage>
        <taxon>Eukaryota</taxon>
        <taxon>Metazoa</taxon>
        <taxon>Ecdysozoa</taxon>
        <taxon>Arthropoda</taxon>
        <taxon>Chelicerata</taxon>
        <taxon>Arachnida</taxon>
        <taxon>Acari</taxon>
        <taxon>Parasitiformes</taxon>
        <taxon>Ixodida</taxon>
        <taxon>Ixodoidea</taxon>
        <taxon>Ixodidae</taxon>
        <taxon>Rhipicephalinae</taxon>
        <taxon>Rhipicephalus</taxon>
        <taxon>Rhipicephalus</taxon>
    </lineage>
</organism>
<evidence type="ECO:0000313" key="1">
    <source>
        <dbReference type="EMBL" id="MAA13247.1"/>
    </source>
</evidence>
<accession>A0A224Y6Q4</accession>
<dbReference type="AlphaFoldDB" id="A0A224Y6Q4"/>
<name>A0A224Y6Q4_9ACAR</name>
<sequence>MRYAFTALSHVVTMSFLSAFFLICIVHKDQWHSSLFCTCALANAACVSTRSFKKVSMKQLWPPLFSQIFCTQKRTTEEVAKGGLIDTCLKEGIKQCKHGTKKRKRKDRQRPRAFFSSSRACAVNSFFEK</sequence>
<proteinExistence type="predicted"/>
<dbReference type="EMBL" id="GFPF01002101">
    <property type="protein sequence ID" value="MAA13247.1"/>
    <property type="molecule type" value="Transcribed_RNA"/>
</dbReference>
<reference evidence="1" key="1">
    <citation type="journal article" date="2017" name="Parasit. Vectors">
        <title>Sialotranscriptomics of Rhipicephalus zambeziensis reveals intricate expression profiles of secretory proteins and suggests tight temporal transcriptional regulation during blood-feeding.</title>
        <authorList>
            <person name="de Castro M.H."/>
            <person name="de Klerk D."/>
            <person name="Pienaar R."/>
            <person name="Rees D.J.G."/>
            <person name="Mans B.J."/>
        </authorList>
    </citation>
    <scope>NUCLEOTIDE SEQUENCE</scope>
    <source>
        <tissue evidence="1">Salivary glands</tissue>
    </source>
</reference>
<protein>
    <submittedName>
        <fullName evidence="1">Uncharacterized protein</fullName>
    </submittedName>
</protein>